<evidence type="ECO:0000256" key="1">
    <source>
        <dbReference type="SAM" id="Phobius"/>
    </source>
</evidence>
<protein>
    <recommendedName>
        <fullName evidence="4">Heme exporter protein D</fullName>
    </recommendedName>
</protein>
<sequence length="44" mass="4914">MNKVIWPLFGVLYTIASALALGWLVRHEVRRRADGFRRGGGSGE</sequence>
<dbReference type="EMBL" id="JASGCB010000014">
    <property type="protein sequence ID" value="MDI9260407.1"/>
    <property type="molecule type" value="Genomic_DNA"/>
</dbReference>
<name>A0ABT6XZG4_ALISE</name>
<organism evidence="2 3">
    <name type="scientific">Alicyclobacillus sendaiensis PA2</name>
    <dbReference type="NCBI Taxonomy" id="3029425"/>
    <lineage>
        <taxon>Bacteria</taxon>
        <taxon>Bacillati</taxon>
        <taxon>Bacillota</taxon>
        <taxon>Bacilli</taxon>
        <taxon>Bacillales</taxon>
        <taxon>Alicyclobacillaceae</taxon>
        <taxon>Alicyclobacillus</taxon>
    </lineage>
</organism>
<feature type="transmembrane region" description="Helical" evidence="1">
    <location>
        <begin position="6"/>
        <end position="25"/>
    </location>
</feature>
<evidence type="ECO:0008006" key="4">
    <source>
        <dbReference type="Google" id="ProtNLM"/>
    </source>
</evidence>
<proteinExistence type="predicted"/>
<comment type="caution">
    <text evidence="2">The sequence shown here is derived from an EMBL/GenBank/DDBJ whole genome shotgun (WGS) entry which is preliminary data.</text>
</comment>
<keyword evidence="1" id="KW-0812">Transmembrane</keyword>
<evidence type="ECO:0000313" key="2">
    <source>
        <dbReference type="EMBL" id="MDI9260407.1"/>
    </source>
</evidence>
<keyword evidence="3" id="KW-1185">Reference proteome</keyword>
<accession>A0ABT6XZG4</accession>
<dbReference type="Proteomes" id="UP001529245">
    <property type="component" value="Unassembled WGS sequence"/>
</dbReference>
<reference evidence="2 3" key="1">
    <citation type="submission" date="2023-04" db="EMBL/GenBank/DDBJ databases">
        <title>A. sendaiensis sub sp. chiapanensis a novel subspecie with specific adaptation in bacterial cell wall isolated from an active volcano.</title>
        <authorList>
            <person name="Alvarez Gutierrez P.E."/>
            <person name="Ortiz Cortes L.Y."/>
        </authorList>
    </citation>
    <scope>NUCLEOTIDE SEQUENCE [LARGE SCALE GENOMIC DNA]</scope>
    <source>
        <strain evidence="2 3">PA2</strain>
    </source>
</reference>
<evidence type="ECO:0000313" key="3">
    <source>
        <dbReference type="Proteomes" id="UP001529245"/>
    </source>
</evidence>
<gene>
    <name evidence="2" type="ORF">QID03_09405</name>
</gene>
<keyword evidence="1" id="KW-0472">Membrane</keyword>
<keyword evidence="1" id="KW-1133">Transmembrane helix</keyword>
<dbReference type="RefSeq" id="WP_281176958.1">
    <property type="nucleotide sequence ID" value="NZ_JASGCB010000014.1"/>
</dbReference>